<name>A0A3E1Y9T9_9BACT</name>
<evidence type="ECO:0000256" key="1">
    <source>
        <dbReference type="ARBA" id="ARBA00004442"/>
    </source>
</evidence>
<evidence type="ECO:0000256" key="5">
    <source>
        <dbReference type="ARBA" id="ARBA00023237"/>
    </source>
</evidence>
<dbReference type="GO" id="GO:0009279">
    <property type="term" value="C:cell outer membrane"/>
    <property type="evidence" value="ECO:0007669"/>
    <property type="project" value="UniProtKB-SubCell"/>
</dbReference>
<evidence type="ECO:0000259" key="8">
    <source>
        <dbReference type="Pfam" id="PF07980"/>
    </source>
</evidence>
<proteinExistence type="inferred from homology"/>
<gene>
    <name evidence="10" type="ORF">DVR12_11675</name>
</gene>
<comment type="subcellular location">
    <subcellularLocation>
        <location evidence="1">Cell outer membrane</location>
    </subcellularLocation>
</comment>
<keyword evidence="5" id="KW-0998">Cell outer membrane</keyword>
<comment type="caution">
    <text evidence="10">The sequence shown here is derived from an EMBL/GenBank/DDBJ whole genome shotgun (WGS) entry which is preliminary data.</text>
</comment>
<dbReference type="PROSITE" id="PS51257">
    <property type="entry name" value="PROKAR_LIPOPROTEIN"/>
    <property type="match status" value="1"/>
</dbReference>
<dbReference type="InterPro" id="IPR012944">
    <property type="entry name" value="SusD_RagB_dom"/>
</dbReference>
<dbReference type="InterPro" id="IPR033985">
    <property type="entry name" value="SusD-like_N"/>
</dbReference>
<feature type="domain" description="SusD-like N-terminal" evidence="9">
    <location>
        <begin position="61"/>
        <end position="235"/>
    </location>
</feature>
<dbReference type="Gene3D" id="1.25.40.390">
    <property type="match status" value="1"/>
</dbReference>
<evidence type="ECO:0000256" key="4">
    <source>
        <dbReference type="ARBA" id="ARBA00023136"/>
    </source>
</evidence>
<evidence type="ECO:0000256" key="2">
    <source>
        <dbReference type="ARBA" id="ARBA00006275"/>
    </source>
</evidence>
<feature type="domain" description="RagB/SusD" evidence="8">
    <location>
        <begin position="350"/>
        <end position="474"/>
    </location>
</feature>
<dbReference type="CDD" id="cd08977">
    <property type="entry name" value="SusD"/>
    <property type="match status" value="1"/>
</dbReference>
<evidence type="ECO:0000313" key="11">
    <source>
        <dbReference type="Proteomes" id="UP000260644"/>
    </source>
</evidence>
<dbReference type="Pfam" id="PF07980">
    <property type="entry name" value="SusD_RagB"/>
    <property type="match status" value="1"/>
</dbReference>
<evidence type="ECO:0000256" key="3">
    <source>
        <dbReference type="ARBA" id="ARBA00022729"/>
    </source>
</evidence>
<sequence length="474" mass="52063">MFKYSKLSILALATAGMFSACSKLDQDPQSSLSDKDAVTEANARILANGMYSRMQTLEYYGRDFMVVSDLGGVDMKITSQNSSRFLNEFQLLYTPLVAPQSNTFLNAYRVVNQANVLINQIAENSNTSSIRGEAYFMRALANFDLARRYCRPYSNEKAQTVGVNSPNTGIALVTTSVSDPNAYKPSRSTLEETYNAIIADLKVAQEKAPTSTPGKSGVFKGSKDAATALLSRAYLAMKSWDNVITESSKLIGKYELYKASEVVNIFNADGATSEEIFSVRNTVNNGLGSNNFGYIYVAQANGGYGDIRLTEGFMKLFEENDARKGQILPLDNGANNYLMKFSGNLAQGQVGLVNVRVLRISEVLLNRAEAYNEKGDLGLAVADVNSLRANRGLTPFVSSNQDDIRAEIKKQRRIELVGEGFGMFDLFRKNDTRDIPDANALRSSELKPSGDKVAYPIPQTEIDTNPNMVQNPGY</sequence>
<feature type="chain" id="PRO_5017667102" evidence="7">
    <location>
        <begin position="23"/>
        <end position="474"/>
    </location>
</feature>
<feature type="region of interest" description="Disordered" evidence="6">
    <location>
        <begin position="442"/>
        <end position="474"/>
    </location>
</feature>
<dbReference type="EMBL" id="QPMM01000006">
    <property type="protein sequence ID" value="RFS22460.1"/>
    <property type="molecule type" value="Genomic_DNA"/>
</dbReference>
<feature type="compositionally biased region" description="Polar residues" evidence="6">
    <location>
        <begin position="461"/>
        <end position="474"/>
    </location>
</feature>
<accession>A0A3E1Y9T9</accession>
<dbReference type="SUPFAM" id="SSF48452">
    <property type="entry name" value="TPR-like"/>
    <property type="match status" value="1"/>
</dbReference>
<dbReference type="Proteomes" id="UP000260644">
    <property type="component" value="Unassembled WGS sequence"/>
</dbReference>
<evidence type="ECO:0000256" key="7">
    <source>
        <dbReference type="SAM" id="SignalP"/>
    </source>
</evidence>
<dbReference type="Pfam" id="PF14322">
    <property type="entry name" value="SusD-like_3"/>
    <property type="match status" value="1"/>
</dbReference>
<keyword evidence="4" id="KW-0472">Membrane</keyword>
<evidence type="ECO:0000256" key="6">
    <source>
        <dbReference type="SAM" id="MobiDB-lite"/>
    </source>
</evidence>
<comment type="similarity">
    <text evidence="2">Belongs to the SusD family.</text>
</comment>
<organism evidence="10 11">
    <name type="scientific">Chitinophaga silvatica</name>
    <dbReference type="NCBI Taxonomy" id="2282649"/>
    <lineage>
        <taxon>Bacteria</taxon>
        <taxon>Pseudomonadati</taxon>
        <taxon>Bacteroidota</taxon>
        <taxon>Chitinophagia</taxon>
        <taxon>Chitinophagales</taxon>
        <taxon>Chitinophagaceae</taxon>
        <taxon>Chitinophaga</taxon>
    </lineage>
</organism>
<evidence type="ECO:0000259" key="9">
    <source>
        <dbReference type="Pfam" id="PF14322"/>
    </source>
</evidence>
<dbReference type="OrthoDB" id="1080118at2"/>
<feature type="signal peptide" evidence="7">
    <location>
        <begin position="1"/>
        <end position="22"/>
    </location>
</feature>
<reference evidence="10 11" key="1">
    <citation type="submission" date="2018-07" db="EMBL/GenBank/DDBJ databases">
        <title>Chitinophaga K2CV101002-2 sp. nov., isolated from a monsoon evergreen broad-leaved forest soil.</title>
        <authorList>
            <person name="Lv Y."/>
        </authorList>
    </citation>
    <scope>NUCLEOTIDE SEQUENCE [LARGE SCALE GENOMIC DNA]</scope>
    <source>
        <strain evidence="10 11">GDMCC 1.1288</strain>
    </source>
</reference>
<keyword evidence="3 7" id="KW-0732">Signal</keyword>
<dbReference type="AlphaFoldDB" id="A0A3E1Y9T9"/>
<evidence type="ECO:0000313" key="10">
    <source>
        <dbReference type="EMBL" id="RFS22460.1"/>
    </source>
</evidence>
<keyword evidence="11" id="KW-1185">Reference proteome</keyword>
<dbReference type="RefSeq" id="WP_116975857.1">
    <property type="nucleotide sequence ID" value="NZ_QPMM01000006.1"/>
</dbReference>
<dbReference type="InterPro" id="IPR011990">
    <property type="entry name" value="TPR-like_helical_dom_sf"/>
</dbReference>
<protein>
    <submittedName>
        <fullName evidence="10">RagB/SusD family nutrient uptake outer membrane protein</fullName>
    </submittedName>
</protein>